<feature type="region of interest" description="Disordered" evidence="1">
    <location>
        <begin position="91"/>
        <end position="145"/>
    </location>
</feature>
<accession>A0A1C6SSM5</accession>
<dbReference type="Proteomes" id="UP000199699">
    <property type="component" value="Unassembled WGS sequence"/>
</dbReference>
<gene>
    <name evidence="2" type="ORF">GA0070616_4502</name>
</gene>
<evidence type="ECO:0000313" key="3">
    <source>
        <dbReference type="Proteomes" id="UP000199699"/>
    </source>
</evidence>
<organism evidence="2 3">
    <name type="scientific">Micromonospora nigra</name>
    <dbReference type="NCBI Taxonomy" id="145857"/>
    <lineage>
        <taxon>Bacteria</taxon>
        <taxon>Bacillati</taxon>
        <taxon>Actinomycetota</taxon>
        <taxon>Actinomycetes</taxon>
        <taxon>Micromonosporales</taxon>
        <taxon>Micromonosporaceae</taxon>
        <taxon>Micromonospora</taxon>
    </lineage>
</organism>
<feature type="compositionally biased region" description="Low complexity" evidence="1">
    <location>
        <begin position="103"/>
        <end position="123"/>
    </location>
</feature>
<sequence length="145" mass="13985">MTRWAVRLLAGFAVAATCTLGIGVLPSGAAGHPAPVEIRPPVDGPLPALREAAPGGLDSPVVPALPFGVCPSDVCPSDVCPSDVCPADSHDGLTAGPVPPTPAAMRPAGAGAALAGRVDAPPAGAGPPVPGPRAPPVGLTRPRAA</sequence>
<evidence type="ECO:0000313" key="2">
    <source>
        <dbReference type="EMBL" id="SCL32586.1"/>
    </source>
</evidence>
<protein>
    <submittedName>
        <fullName evidence="2">Uncharacterized protein</fullName>
    </submittedName>
</protein>
<proteinExistence type="predicted"/>
<name>A0A1C6SSM5_9ACTN</name>
<reference evidence="2 3" key="1">
    <citation type="submission" date="2016-06" db="EMBL/GenBank/DDBJ databases">
        <authorList>
            <person name="Kjaerup R.B."/>
            <person name="Dalgaard T.S."/>
            <person name="Juul-Madsen H.R."/>
        </authorList>
    </citation>
    <scope>NUCLEOTIDE SEQUENCE [LARGE SCALE GENOMIC DNA]</scope>
    <source>
        <strain evidence="2 3">DSM 43818</strain>
    </source>
</reference>
<evidence type="ECO:0000256" key="1">
    <source>
        <dbReference type="SAM" id="MobiDB-lite"/>
    </source>
</evidence>
<dbReference type="EMBL" id="FMHT01000003">
    <property type="protein sequence ID" value="SCL32586.1"/>
    <property type="molecule type" value="Genomic_DNA"/>
</dbReference>
<keyword evidence="3" id="KW-1185">Reference proteome</keyword>
<feature type="compositionally biased region" description="Pro residues" evidence="1">
    <location>
        <begin position="124"/>
        <end position="135"/>
    </location>
</feature>
<dbReference type="AlphaFoldDB" id="A0A1C6SSM5"/>
<dbReference type="STRING" id="145857.GA0070616_4502"/>